<accession>A0A1H1EN45</accession>
<gene>
    <name evidence="2" type="ORF">SAMN05216231_2961</name>
</gene>
<feature type="domain" description="Pyridoxamine 5'-phosphate oxidase N-terminal" evidence="1">
    <location>
        <begin position="6"/>
        <end position="127"/>
    </location>
</feature>
<dbReference type="PANTHER" id="PTHR34818:SF1">
    <property type="entry name" value="PROTEIN BLI-3"/>
    <property type="match status" value="1"/>
</dbReference>
<dbReference type="Proteomes" id="UP000199444">
    <property type="component" value="Unassembled WGS sequence"/>
</dbReference>
<name>A0A1H1EN45_9BACI</name>
<keyword evidence="3" id="KW-1185">Reference proteome</keyword>
<dbReference type="InterPro" id="IPR011576">
    <property type="entry name" value="Pyridox_Oxase_N"/>
</dbReference>
<dbReference type="EMBL" id="FNKD01000003">
    <property type="protein sequence ID" value="SDQ90000.1"/>
    <property type="molecule type" value="Genomic_DNA"/>
</dbReference>
<dbReference type="Gene3D" id="2.30.110.10">
    <property type="entry name" value="Electron Transport, Fmn-binding Protein, Chain A"/>
    <property type="match status" value="1"/>
</dbReference>
<dbReference type="AlphaFoldDB" id="A0A1H1EN45"/>
<evidence type="ECO:0000259" key="1">
    <source>
        <dbReference type="Pfam" id="PF01243"/>
    </source>
</evidence>
<reference evidence="2 3" key="1">
    <citation type="submission" date="2016-10" db="EMBL/GenBank/DDBJ databases">
        <authorList>
            <person name="de Groot N.N."/>
        </authorList>
    </citation>
    <scope>NUCLEOTIDE SEQUENCE [LARGE SCALE GENOMIC DNA]</scope>
    <source>
        <strain evidence="2 3">CGMCC 1.10449</strain>
    </source>
</reference>
<dbReference type="PANTHER" id="PTHR34818">
    <property type="entry name" value="PROTEIN BLI-3"/>
    <property type="match status" value="1"/>
</dbReference>
<dbReference type="InterPro" id="IPR012349">
    <property type="entry name" value="Split_barrel_FMN-bd"/>
</dbReference>
<proteinExistence type="predicted"/>
<evidence type="ECO:0000313" key="2">
    <source>
        <dbReference type="EMBL" id="SDQ90000.1"/>
    </source>
</evidence>
<sequence length="139" mass="16091">MTDAIKANIEKILQDSHVGPMATVQNDKPHSRYMTFFQENLKLYTATSKETHKTEEVEKNPFTHILLGYEGDGFGDEYVEYEGKVTISNSDELKKQLWIEDMKHYFDGPEDPNFIVLEIEPIQIRLMNKKGKAPKVLEL</sequence>
<dbReference type="RefSeq" id="WP_302846744.1">
    <property type="nucleotide sequence ID" value="NZ_FNKD01000003.1"/>
</dbReference>
<dbReference type="SUPFAM" id="SSF50475">
    <property type="entry name" value="FMN-binding split barrel"/>
    <property type="match status" value="1"/>
</dbReference>
<dbReference type="STRING" id="553311.SAMN05216231_2961"/>
<organism evidence="2 3">
    <name type="scientific">Virgibacillus salinus</name>
    <dbReference type="NCBI Taxonomy" id="553311"/>
    <lineage>
        <taxon>Bacteria</taxon>
        <taxon>Bacillati</taxon>
        <taxon>Bacillota</taxon>
        <taxon>Bacilli</taxon>
        <taxon>Bacillales</taxon>
        <taxon>Bacillaceae</taxon>
        <taxon>Virgibacillus</taxon>
    </lineage>
</organism>
<dbReference type="Pfam" id="PF01243">
    <property type="entry name" value="PNPOx_N"/>
    <property type="match status" value="1"/>
</dbReference>
<dbReference type="InterPro" id="IPR052917">
    <property type="entry name" value="Stress-Dev_Protein"/>
</dbReference>
<evidence type="ECO:0000313" key="3">
    <source>
        <dbReference type="Proteomes" id="UP000199444"/>
    </source>
</evidence>
<protein>
    <submittedName>
        <fullName evidence="2">General stress protein 26</fullName>
    </submittedName>
</protein>